<protein>
    <submittedName>
        <fullName evidence="1">Uncharacterized protein</fullName>
    </submittedName>
</protein>
<sequence length="260" mass="28580">MAPSKAAGTHTTPKETHPWSVFVADHPQRADSRWFTAAKRTAKKILATFPDDELPYGPAPWEMHHGGSLWVRGDDGWRMFLARAGIEWSMQFCADPVKVDRLRQDAATLVRAFPGTLPALEKLGYADAPDILSTPIKTAGDVARYTDSLFNSCVPLSRADHQGILPTAAGEHHYPLPVKAGDFIRYDDFPLWVTLNDGTHVAVTPVSPRGQGDGRVRMVFARHGTQAGDAVALAQEEHKAVILPDDHPVAREAFKQQTPH</sequence>
<organism evidence="1 2">
    <name type="scientific">Amycolatopsis sulphurea</name>
    <dbReference type="NCBI Taxonomy" id="76022"/>
    <lineage>
        <taxon>Bacteria</taxon>
        <taxon>Bacillati</taxon>
        <taxon>Actinomycetota</taxon>
        <taxon>Actinomycetes</taxon>
        <taxon>Pseudonocardiales</taxon>
        <taxon>Pseudonocardiaceae</taxon>
        <taxon>Amycolatopsis</taxon>
    </lineage>
</organism>
<evidence type="ECO:0000313" key="2">
    <source>
        <dbReference type="Proteomes" id="UP000243542"/>
    </source>
</evidence>
<dbReference type="InterPro" id="IPR046309">
    <property type="entry name" value="DUF6424"/>
</dbReference>
<evidence type="ECO:0000313" key="1">
    <source>
        <dbReference type="EMBL" id="PFG47045.1"/>
    </source>
</evidence>
<accession>A0A2A9F9D5</accession>
<name>A0A2A9F9D5_9PSEU</name>
<reference evidence="1 2" key="1">
    <citation type="submission" date="2017-10" db="EMBL/GenBank/DDBJ databases">
        <title>Sequencing the genomes of 1000 actinobacteria strains.</title>
        <authorList>
            <person name="Klenk H.-P."/>
        </authorList>
    </citation>
    <scope>NUCLEOTIDE SEQUENCE [LARGE SCALE GENOMIC DNA]</scope>
    <source>
        <strain evidence="1 2">DSM 46092</strain>
    </source>
</reference>
<dbReference type="Pfam" id="PF19988">
    <property type="entry name" value="DUF6424"/>
    <property type="match status" value="1"/>
</dbReference>
<dbReference type="Proteomes" id="UP000243542">
    <property type="component" value="Unassembled WGS sequence"/>
</dbReference>
<dbReference type="EMBL" id="PDJK01000002">
    <property type="protein sequence ID" value="PFG47045.1"/>
    <property type="molecule type" value="Genomic_DNA"/>
</dbReference>
<keyword evidence="2" id="KW-1185">Reference proteome</keyword>
<proteinExistence type="predicted"/>
<gene>
    <name evidence="1" type="ORF">ATK36_2062</name>
</gene>
<dbReference type="AlphaFoldDB" id="A0A2A9F9D5"/>
<comment type="caution">
    <text evidence="1">The sequence shown here is derived from an EMBL/GenBank/DDBJ whole genome shotgun (WGS) entry which is preliminary data.</text>
</comment>
<dbReference type="RefSeq" id="WP_098511010.1">
    <property type="nucleotide sequence ID" value="NZ_JBIAKZ010000015.1"/>
</dbReference>